<evidence type="ECO:0008006" key="3">
    <source>
        <dbReference type="Google" id="ProtNLM"/>
    </source>
</evidence>
<name>A0A5C6RGG7_9BACT</name>
<dbReference type="Gene3D" id="3.40.50.150">
    <property type="entry name" value="Vaccinia Virus protein VP39"/>
    <property type="match status" value="1"/>
</dbReference>
<dbReference type="OrthoDB" id="484536at2"/>
<gene>
    <name evidence="1" type="ORF">FRY97_19290</name>
</gene>
<dbReference type="Proteomes" id="UP000321580">
    <property type="component" value="Unassembled WGS sequence"/>
</dbReference>
<organism evidence="1 2">
    <name type="scientific">Phaeodactylibacter luteus</name>
    <dbReference type="NCBI Taxonomy" id="1564516"/>
    <lineage>
        <taxon>Bacteria</taxon>
        <taxon>Pseudomonadati</taxon>
        <taxon>Bacteroidota</taxon>
        <taxon>Saprospiria</taxon>
        <taxon>Saprospirales</taxon>
        <taxon>Haliscomenobacteraceae</taxon>
        <taxon>Phaeodactylibacter</taxon>
    </lineage>
</organism>
<dbReference type="AlphaFoldDB" id="A0A5C6RGG7"/>
<evidence type="ECO:0000313" key="1">
    <source>
        <dbReference type="EMBL" id="TXB61397.1"/>
    </source>
</evidence>
<sequence>MHIPLQIPEGMVGEYEVASFQQDGRAYQRLLCRGQVLMVNTPDIVSGFEDFLQRAEGRVHINGLGIGMCCQYLLSKPGLQQLTVLEYVPEIVALVSPAFEHDPRCKIFQADAFEWEPPEGERYDFVWHDVWTTYSARNLPQMAALFAKYRPVASWQGAWGQARCEALALQQAART</sequence>
<dbReference type="CDD" id="cd02440">
    <property type="entry name" value="AdoMet_MTases"/>
    <property type="match status" value="1"/>
</dbReference>
<protein>
    <recommendedName>
        <fullName evidence="3">Spermidine synthase</fullName>
    </recommendedName>
</protein>
<evidence type="ECO:0000313" key="2">
    <source>
        <dbReference type="Proteomes" id="UP000321580"/>
    </source>
</evidence>
<proteinExistence type="predicted"/>
<keyword evidence="2" id="KW-1185">Reference proteome</keyword>
<dbReference type="RefSeq" id="WP_147169213.1">
    <property type="nucleotide sequence ID" value="NZ_VOOR01000061.1"/>
</dbReference>
<accession>A0A5C6RGG7</accession>
<comment type="caution">
    <text evidence="1">The sequence shown here is derived from an EMBL/GenBank/DDBJ whole genome shotgun (WGS) entry which is preliminary data.</text>
</comment>
<dbReference type="SUPFAM" id="SSF53335">
    <property type="entry name" value="S-adenosyl-L-methionine-dependent methyltransferases"/>
    <property type="match status" value="1"/>
</dbReference>
<dbReference type="InterPro" id="IPR029063">
    <property type="entry name" value="SAM-dependent_MTases_sf"/>
</dbReference>
<reference evidence="1 2" key="1">
    <citation type="submission" date="2019-08" db="EMBL/GenBank/DDBJ databases">
        <title>Genome of Phaeodactylibacter luteus.</title>
        <authorList>
            <person name="Bowman J.P."/>
        </authorList>
    </citation>
    <scope>NUCLEOTIDE SEQUENCE [LARGE SCALE GENOMIC DNA]</scope>
    <source>
        <strain evidence="1 2">KCTC 42180</strain>
    </source>
</reference>
<dbReference type="EMBL" id="VOOR01000061">
    <property type="protein sequence ID" value="TXB61397.1"/>
    <property type="molecule type" value="Genomic_DNA"/>
</dbReference>